<reference evidence="1 2" key="1">
    <citation type="journal article" date="2020" name="Microb. Ecol.">
        <title>Ecogenomics of the Marine Benthic Filamentous Cyanobacterium Adonisia.</title>
        <authorList>
            <person name="Walter J.M."/>
            <person name="Coutinho F.H."/>
            <person name="Leomil L."/>
            <person name="Hargreaves P.I."/>
            <person name="Campeao M.E."/>
            <person name="Vieira V.V."/>
            <person name="Silva B.S."/>
            <person name="Fistarol G.O."/>
            <person name="Salomon P.S."/>
            <person name="Sawabe T."/>
            <person name="Mino S."/>
            <person name="Hosokawa M."/>
            <person name="Miyashita H."/>
            <person name="Maruyama F."/>
            <person name="van Verk M.C."/>
            <person name="Dutilh B.E."/>
            <person name="Thompson C.C."/>
            <person name="Thompson F.L."/>
        </authorList>
    </citation>
    <scope>NUCLEOTIDE SEQUENCE [LARGE SCALE GENOMIC DNA]</scope>
    <source>
        <strain evidence="1 2">CCMR0082</strain>
    </source>
</reference>
<protein>
    <submittedName>
        <fullName evidence="1">Uncharacterized protein</fullName>
    </submittedName>
</protein>
<evidence type="ECO:0000313" key="1">
    <source>
        <dbReference type="EMBL" id="NEZ68426.1"/>
    </source>
</evidence>
<name>A0A6M0SJL5_9CYAN</name>
<sequence>MQCIDKVQLLTAGQIVFKETRPDEFCRKWVPVRDGFSEGQRGYRKAAQQLLADVCGIEVNSANMWLSKPDRVAPLTRKYLTAVDIIWTNQRTYNESIDKTENPGIDFNRSINSQENG</sequence>
<comment type="caution">
    <text evidence="1">The sequence shown here is derived from an EMBL/GenBank/DDBJ whole genome shotgun (WGS) entry which is preliminary data.</text>
</comment>
<dbReference type="AlphaFoldDB" id="A0A6M0SJL5"/>
<organism evidence="1 2">
    <name type="scientific">Adonisia turfae CCMR0082</name>
    <dbReference type="NCBI Taxonomy" id="2304604"/>
    <lineage>
        <taxon>Bacteria</taxon>
        <taxon>Bacillati</taxon>
        <taxon>Cyanobacteriota</taxon>
        <taxon>Adonisia</taxon>
        <taxon>Adonisia turfae</taxon>
    </lineage>
</organism>
<evidence type="ECO:0000313" key="2">
    <source>
        <dbReference type="Proteomes" id="UP000473574"/>
    </source>
</evidence>
<proteinExistence type="predicted"/>
<dbReference type="Proteomes" id="UP000473574">
    <property type="component" value="Unassembled WGS sequence"/>
</dbReference>
<dbReference type="EMBL" id="QZCE01000021">
    <property type="protein sequence ID" value="NEZ68426.1"/>
    <property type="molecule type" value="Genomic_DNA"/>
</dbReference>
<gene>
    <name evidence="1" type="ORF">D0962_37895</name>
</gene>
<accession>A0A6M0SJL5</accession>